<dbReference type="EMBL" id="BGPR01003606">
    <property type="protein sequence ID" value="GBM90283.1"/>
    <property type="molecule type" value="Genomic_DNA"/>
</dbReference>
<evidence type="ECO:0000256" key="1">
    <source>
        <dbReference type="SAM" id="MobiDB-lite"/>
    </source>
</evidence>
<comment type="caution">
    <text evidence="2">The sequence shown here is derived from an EMBL/GenBank/DDBJ whole genome shotgun (WGS) entry which is preliminary data.</text>
</comment>
<feature type="compositionally biased region" description="Basic and acidic residues" evidence="1">
    <location>
        <begin position="77"/>
        <end position="93"/>
    </location>
</feature>
<protein>
    <submittedName>
        <fullName evidence="2">Uncharacterized protein</fullName>
    </submittedName>
</protein>
<dbReference type="AlphaFoldDB" id="A0A4Y2JIX0"/>
<proteinExistence type="predicted"/>
<feature type="region of interest" description="Disordered" evidence="1">
    <location>
        <begin position="66"/>
        <end position="93"/>
    </location>
</feature>
<keyword evidence="3" id="KW-1185">Reference proteome</keyword>
<feature type="region of interest" description="Disordered" evidence="1">
    <location>
        <begin position="25"/>
        <end position="46"/>
    </location>
</feature>
<accession>A0A4Y2JIX0</accession>
<sequence length="125" mass="14332">MIRCSWNLLKVSPFRAVLSTKVSQKRRCNEQLHGSASSKTSSYQSGEKYRQIYIRASRNEEKAIASARRSLKHRRVVPHEETKTESKKSEKPLAEEECTFFILSLLLLSFPCPRSFPLSFCSYGG</sequence>
<evidence type="ECO:0000313" key="2">
    <source>
        <dbReference type="EMBL" id="GBM90283.1"/>
    </source>
</evidence>
<evidence type="ECO:0000313" key="3">
    <source>
        <dbReference type="Proteomes" id="UP000499080"/>
    </source>
</evidence>
<name>A0A4Y2JIX0_ARAVE</name>
<gene>
    <name evidence="2" type="ORF">AVEN_189066_1</name>
</gene>
<feature type="compositionally biased region" description="Polar residues" evidence="1">
    <location>
        <begin position="32"/>
        <end position="45"/>
    </location>
</feature>
<reference evidence="2 3" key="1">
    <citation type="journal article" date="2019" name="Sci. Rep.">
        <title>Orb-weaving spider Araneus ventricosus genome elucidates the spidroin gene catalogue.</title>
        <authorList>
            <person name="Kono N."/>
            <person name="Nakamura H."/>
            <person name="Ohtoshi R."/>
            <person name="Moran D.A.P."/>
            <person name="Shinohara A."/>
            <person name="Yoshida Y."/>
            <person name="Fujiwara M."/>
            <person name="Mori M."/>
            <person name="Tomita M."/>
            <person name="Arakawa K."/>
        </authorList>
    </citation>
    <scope>NUCLEOTIDE SEQUENCE [LARGE SCALE GENOMIC DNA]</scope>
</reference>
<organism evidence="2 3">
    <name type="scientific">Araneus ventricosus</name>
    <name type="common">Orbweaver spider</name>
    <name type="synonym">Epeira ventricosa</name>
    <dbReference type="NCBI Taxonomy" id="182803"/>
    <lineage>
        <taxon>Eukaryota</taxon>
        <taxon>Metazoa</taxon>
        <taxon>Ecdysozoa</taxon>
        <taxon>Arthropoda</taxon>
        <taxon>Chelicerata</taxon>
        <taxon>Arachnida</taxon>
        <taxon>Araneae</taxon>
        <taxon>Araneomorphae</taxon>
        <taxon>Entelegynae</taxon>
        <taxon>Araneoidea</taxon>
        <taxon>Araneidae</taxon>
        <taxon>Araneus</taxon>
    </lineage>
</organism>
<dbReference type="Proteomes" id="UP000499080">
    <property type="component" value="Unassembled WGS sequence"/>
</dbReference>